<dbReference type="AlphaFoldDB" id="A0A518ENM9"/>
<dbReference type="SUPFAM" id="SSF89946">
    <property type="entry name" value="Hypothetical protein VC0424"/>
    <property type="match status" value="1"/>
</dbReference>
<keyword evidence="5" id="KW-1185">Reference proteome</keyword>
<proteinExistence type="predicted"/>
<evidence type="ECO:0000259" key="2">
    <source>
        <dbReference type="Pfam" id="PF05117"/>
    </source>
</evidence>
<dbReference type="RefSeq" id="WP_145195216.1">
    <property type="nucleotide sequence ID" value="NZ_CP036434.1"/>
</dbReference>
<feature type="region of interest" description="Disordered" evidence="1">
    <location>
        <begin position="193"/>
        <end position="212"/>
    </location>
</feature>
<dbReference type="InterPro" id="IPR009671">
    <property type="entry name" value="RraB_dom"/>
</dbReference>
<feature type="domain" description="DUF695" evidence="2">
    <location>
        <begin position="5"/>
        <end position="136"/>
    </location>
</feature>
<dbReference type="InterPro" id="IPR036701">
    <property type="entry name" value="RraB-like_sf"/>
</dbReference>
<reference evidence="4 5" key="1">
    <citation type="submission" date="2019-02" db="EMBL/GenBank/DDBJ databases">
        <title>Deep-cultivation of Planctomycetes and their phenomic and genomic characterization uncovers novel biology.</title>
        <authorList>
            <person name="Wiegand S."/>
            <person name="Jogler M."/>
            <person name="Boedeker C."/>
            <person name="Pinto D."/>
            <person name="Vollmers J."/>
            <person name="Rivas-Marin E."/>
            <person name="Kohn T."/>
            <person name="Peeters S.H."/>
            <person name="Heuer A."/>
            <person name="Rast P."/>
            <person name="Oberbeckmann S."/>
            <person name="Bunk B."/>
            <person name="Jeske O."/>
            <person name="Meyerdierks A."/>
            <person name="Storesund J.E."/>
            <person name="Kallscheuer N."/>
            <person name="Luecker S."/>
            <person name="Lage O.M."/>
            <person name="Pohl T."/>
            <person name="Merkel B.J."/>
            <person name="Hornburger P."/>
            <person name="Mueller R.-W."/>
            <person name="Bruemmer F."/>
            <person name="Labrenz M."/>
            <person name="Spormann A.M."/>
            <person name="Op den Camp H."/>
            <person name="Overmann J."/>
            <person name="Amann R."/>
            <person name="Jetten M.S.M."/>
            <person name="Mascher T."/>
            <person name="Medema M.H."/>
            <person name="Devos D.P."/>
            <person name="Kaster A.-K."/>
            <person name="Ovreas L."/>
            <person name="Rohde M."/>
            <person name="Galperin M.Y."/>
            <person name="Jogler C."/>
        </authorList>
    </citation>
    <scope>NUCLEOTIDE SEQUENCE [LARGE SCALE GENOMIC DNA]</scope>
    <source>
        <strain evidence="4 5">Poly30</strain>
    </source>
</reference>
<name>A0A518ENM9_9BACT</name>
<accession>A0A518ENM9</accession>
<feature type="domain" description="Regulator of ribonuclease activity B" evidence="3">
    <location>
        <begin position="148"/>
        <end position="236"/>
    </location>
</feature>
<protein>
    <recommendedName>
        <fullName evidence="6">DUF695 domain-containing protein</fullName>
    </recommendedName>
</protein>
<dbReference type="OrthoDB" id="7839302at2"/>
<dbReference type="InterPro" id="IPR016097">
    <property type="entry name" value="DUF695"/>
</dbReference>
<dbReference type="Proteomes" id="UP000320390">
    <property type="component" value="Chromosome"/>
</dbReference>
<dbReference type="Pfam" id="PF05117">
    <property type="entry name" value="DUF695"/>
    <property type="match status" value="1"/>
</dbReference>
<dbReference type="Pfam" id="PF06877">
    <property type="entry name" value="RraB"/>
    <property type="match status" value="1"/>
</dbReference>
<sequence>MHRPHWHTYDAEIDESPARITCDLAYFDRELRSGSSTALLILGAPLQEPTEAGLATEEESQTIANATSRIGESLPPTTLQVGGWTAAGSWQVALYTPSDLNENLIPTLESIVKEGGWEMWIHAEPDPNWHHYETFLQPPTRTRLKAINDRALTSLRRAGHDLTQPRKIAHKLSFPSREAAELALSSLHLLGFEPTTPPKTRKDHYTTAQVQREDPPNVLPALTEMLSEVCAPLDGDHIKWIATS</sequence>
<dbReference type="EMBL" id="CP036434">
    <property type="protein sequence ID" value="QDV05694.1"/>
    <property type="molecule type" value="Genomic_DNA"/>
</dbReference>
<evidence type="ECO:0000259" key="3">
    <source>
        <dbReference type="Pfam" id="PF06877"/>
    </source>
</evidence>
<evidence type="ECO:0008006" key="6">
    <source>
        <dbReference type="Google" id="ProtNLM"/>
    </source>
</evidence>
<organism evidence="4 5">
    <name type="scientific">Saltatorellus ferox</name>
    <dbReference type="NCBI Taxonomy" id="2528018"/>
    <lineage>
        <taxon>Bacteria</taxon>
        <taxon>Pseudomonadati</taxon>
        <taxon>Planctomycetota</taxon>
        <taxon>Planctomycetia</taxon>
        <taxon>Planctomycetia incertae sedis</taxon>
        <taxon>Saltatorellus</taxon>
    </lineage>
</organism>
<evidence type="ECO:0000313" key="5">
    <source>
        <dbReference type="Proteomes" id="UP000320390"/>
    </source>
</evidence>
<evidence type="ECO:0000313" key="4">
    <source>
        <dbReference type="EMBL" id="QDV05694.1"/>
    </source>
</evidence>
<gene>
    <name evidence="4" type="ORF">Poly30_11950</name>
</gene>
<evidence type="ECO:0000256" key="1">
    <source>
        <dbReference type="SAM" id="MobiDB-lite"/>
    </source>
</evidence>
<dbReference type="Gene3D" id="3.30.70.970">
    <property type="entry name" value="RraB-like"/>
    <property type="match status" value="1"/>
</dbReference>